<dbReference type="EMBL" id="QRUJ01000013">
    <property type="protein sequence ID" value="RGR53344.1"/>
    <property type="molecule type" value="Genomic_DNA"/>
</dbReference>
<evidence type="ECO:0000313" key="6">
    <source>
        <dbReference type="Proteomes" id="UP000283683"/>
    </source>
</evidence>
<evidence type="ECO:0000313" key="1">
    <source>
        <dbReference type="EMBL" id="RGR53344.1"/>
    </source>
</evidence>
<dbReference type="EMBL" id="QSAZ01000013">
    <property type="protein sequence ID" value="RGW85874.1"/>
    <property type="molecule type" value="Genomic_DNA"/>
</dbReference>
<dbReference type="Proteomes" id="UP000283683">
    <property type="component" value="Unassembled WGS sequence"/>
</dbReference>
<protein>
    <submittedName>
        <fullName evidence="1">Abi family protein</fullName>
    </submittedName>
</protein>
<evidence type="ECO:0000313" key="4">
    <source>
        <dbReference type="EMBL" id="RHI20568.1"/>
    </source>
</evidence>
<evidence type="ECO:0000313" key="5">
    <source>
        <dbReference type="Proteomes" id="UP000266066"/>
    </source>
</evidence>
<dbReference type="InterPro" id="IPR011664">
    <property type="entry name" value="Abi_system_AbiD/AbiF-like"/>
</dbReference>
<dbReference type="EMBL" id="QSKC01000005">
    <property type="protein sequence ID" value="RHE32859.1"/>
    <property type="molecule type" value="Genomic_DNA"/>
</dbReference>
<evidence type="ECO:0000313" key="7">
    <source>
        <dbReference type="Proteomes" id="UP000285290"/>
    </source>
</evidence>
<dbReference type="RefSeq" id="WP_117997353.1">
    <property type="nucleotide sequence ID" value="NZ_QRKN01000009.1"/>
</dbReference>
<sequence length="324" mass="37681">MKKKPKSINALMAYMRDEKGLSISGSCDKKKLRYMGYFHGYKGYRFHNNPANTYAFNSFDEVQAIYDFDMAIKTMFYPEIMFLETAFKNYVLEVILEDAESKRFANIYAKLLTDYKAYPIGSNDYKKAINKRMNLRNKVYSLISRDYGKRFIVNHYYDKDQPLPIWAIFELISLGEFGTFVGCLDQNTRKKISKSVGIKVAYDRDGKLLPLIVYALKDLRNAVAHNNTIFDARFKTGKVSLRIAKCISAETGINNITFESIVDYVILISFMMKLLECQKKKIMAFIRLFEKDCEELRGKVSTSIFNTVVYTDTRTKLNLLKKYL</sequence>
<dbReference type="Proteomes" id="UP000285865">
    <property type="component" value="Unassembled WGS sequence"/>
</dbReference>
<dbReference type="Pfam" id="PF07751">
    <property type="entry name" value="Abi_2"/>
    <property type="match status" value="1"/>
</dbReference>
<evidence type="ECO:0000313" key="2">
    <source>
        <dbReference type="EMBL" id="RGW85874.1"/>
    </source>
</evidence>
<accession>A0A395V0Z3</accession>
<evidence type="ECO:0000313" key="8">
    <source>
        <dbReference type="Proteomes" id="UP000285865"/>
    </source>
</evidence>
<dbReference type="Proteomes" id="UP000266066">
    <property type="component" value="Unassembled WGS sequence"/>
</dbReference>
<dbReference type="Proteomes" id="UP000285290">
    <property type="component" value="Unassembled WGS sequence"/>
</dbReference>
<dbReference type="AlphaFoldDB" id="A0A395V0Z3"/>
<comment type="caution">
    <text evidence="1">The sequence shown here is derived from an EMBL/GenBank/DDBJ whole genome shotgun (WGS) entry which is preliminary data.</text>
</comment>
<evidence type="ECO:0000313" key="3">
    <source>
        <dbReference type="EMBL" id="RHE32859.1"/>
    </source>
</evidence>
<gene>
    <name evidence="4" type="ORF">DW172_10970</name>
    <name evidence="3" type="ORF">DW753_05230</name>
    <name evidence="2" type="ORF">DWV45_12095</name>
    <name evidence="1" type="ORF">DWY38_11630</name>
</gene>
<dbReference type="EMBL" id="QRKN01000009">
    <property type="protein sequence ID" value="RHI20568.1"/>
    <property type="molecule type" value="Genomic_DNA"/>
</dbReference>
<reference evidence="5 6" key="1">
    <citation type="submission" date="2018-08" db="EMBL/GenBank/DDBJ databases">
        <title>A genome reference for cultivated species of the human gut microbiota.</title>
        <authorList>
            <person name="Zou Y."/>
            <person name="Xue W."/>
            <person name="Luo G."/>
        </authorList>
    </citation>
    <scope>NUCLEOTIDE SEQUENCE [LARGE SCALE GENOMIC DNA]</scope>
    <source>
        <strain evidence="2 6">AF06-19</strain>
        <strain evidence="1 5">AF25-15</strain>
        <strain evidence="4 8">AM16-11</strain>
        <strain evidence="3 7">AM29-10</strain>
    </source>
</reference>
<proteinExistence type="predicted"/>
<organism evidence="1 5">
    <name type="scientific">Agathobacter rectalis</name>
    <dbReference type="NCBI Taxonomy" id="39491"/>
    <lineage>
        <taxon>Bacteria</taxon>
        <taxon>Bacillati</taxon>
        <taxon>Bacillota</taxon>
        <taxon>Clostridia</taxon>
        <taxon>Lachnospirales</taxon>
        <taxon>Lachnospiraceae</taxon>
        <taxon>Agathobacter</taxon>
    </lineage>
</organism>
<name>A0A395V0Z3_9FIRM</name>